<feature type="region of interest" description="Disordered" evidence="1">
    <location>
        <begin position="708"/>
        <end position="768"/>
    </location>
</feature>
<gene>
    <name evidence="3" type="ORF">CTOB1V02_LOCUS2753</name>
</gene>
<feature type="compositionally biased region" description="Pro residues" evidence="1">
    <location>
        <begin position="471"/>
        <end position="481"/>
    </location>
</feature>
<feature type="compositionally biased region" description="Pro residues" evidence="1">
    <location>
        <begin position="575"/>
        <end position="584"/>
    </location>
</feature>
<dbReference type="AlphaFoldDB" id="A0A7R8ZIA0"/>
<evidence type="ECO:0000256" key="2">
    <source>
        <dbReference type="SAM" id="SignalP"/>
    </source>
</evidence>
<feature type="region of interest" description="Disordered" evidence="1">
    <location>
        <begin position="385"/>
        <end position="640"/>
    </location>
</feature>
<feature type="compositionally biased region" description="Polar residues" evidence="1">
    <location>
        <begin position="328"/>
        <end position="339"/>
    </location>
</feature>
<feature type="compositionally biased region" description="Polar residues" evidence="1">
    <location>
        <begin position="489"/>
        <end position="503"/>
    </location>
</feature>
<sequence length="768" mass="84467">MVKIAVLFLLIETTCGGGFLEKLFGRDEARGSPVLGVLYDGKDDIREYNQKAFIIPRKGSASKHKDIIASAFIPAGYSYAADHENAHKVLRKPPKDSLPEPPIELSPGQVHLNAVPKPLGYFHVGKRQELPNPPEGPVKYVIPDDIELAQYGKVGSGVETGDGKGDVLKVFFRRPIRRPYAEESLPSAEVFIPHRADELTISHPTRKYGGTGGVPLYKVHAYKGFSVAPLTATANGAPKSAIQHTEVPVVKPKVELPPGKFVPPEETEIGLSEYDGGTFDIDNEEPLEEYVGSSFFGDVNNHEHFETSGHLPGYAGPFPPSRYGESPPNVQDTQKSLQGYGSPAPDEYIGYDQPRHTEHGQPGYESRLLPPIPVRKNFYDIEKYDSGDRDESAGGNILGPPPKELTTGNLPLENTPTREGAGGNVLGPPPKELTTGNLPLENTPTQGYQGLPSVFEDDETRNIPSIHKMSPPLPLPSPPRPEFYHHPLSAQQDISQQFQTEQRFQGRPGNDGQRFPGSSREISQQVPSSSPATNQQFQPTLIRQDGGQEFQSTSPSVSQFQPGSSNDVGQRSPVRPRPPPPTQHLPPEFELPNAHPMPEPLNARTGFPPATTEEKHYEPPVEATTYKPPEAASTYKPPGSRTVAVGLQQDFVSEAKAEGRSPLPQHPTDEEFFSDVMKRRLQQIHRAYIFSNTNRNTQNVEHDYQENEDHLGDYDYGDHHDDTQTNEFSSHVSMRFGDKEGPMETTQPYSRVTVTSSAGGNSVNVSPQ</sequence>
<reference evidence="3" key="1">
    <citation type="submission" date="2020-11" db="EMBL/GenBank/DDBJ databases">
        <authorList>
            <person name="Tran Van P."/>
        </authorList>
    </citation>
    <scope>NUCLEOTIDE SEQUENCE</scope>
</reference>
<evidence type="ECO:0000256" key="1">
    <source>
        <dbReference type="SAM" id="MobiDB-lite"/>
    </source>
</evidence>
<accession>A0A7R8ZIA0</accession>
<feature type="compositionally biased region" description="Polar residues" evidence="1">
    <location>
        <begin position="549"/>
        <end position="569"/>
    </location>
</feature>
<feature type="region of interest" description="Disordered" evidence="1">
    <location>
        <begin position="303"/>
        <end position="370"/>
    </location>
</feature>
<evidence type="ECO:0000313" key="3">
    <source>
        <dbReference type="EMBL" id="CAD7224800.1"/>
    </source>
</evidence>
<feature type="compositionally biased region" description="Polar residues" evidence="1">
    <location>
        <begin position="434"/>
        <end position="448"/>
    </location>
</feature>
<organism evidence="3">
    <name type="scientific">Cyprideis torosa</name>
    <dbReference type="NCBI Taxonomy" id="163714"/>
    <lineage>
        <taxon>Eukaryota</taxon>
        <taxon>Metazoa</taxon>
        <taxon>Ecdysozoa</taxon>
        <taxon>Arthropoda</taxon>
        <taxon>Crustacea</taxon>
        <taxon>Oligostraca</taxon>
        <taxon>Ostracoda</taxon>
        <taxon>Podocopa</taxon>
        <taxon>Podocopida</taxon>
        <taxon>Cytherocopina</taxon>
        <taxon>Cytheroidea</taxon>
        <taxon>Cytherideidae</taxon>
        <taxon>Cyprideis</taxon>
    </lineage>
</organism>
<feature type="signal peptide" evidence="2">
    <location>
        <begin position="1"/>
        <end position="16"/>
    </location>
</feature>
<feature type="compositionally biased region" description="Polar residues" evidence="1">
    <location>
        <begin position="744"/>
        <end position="768"/>
    </location>
</feature>
<dbReference type="EMBL" id="OB660442">
    <property type="protein sequence ID" value="CAD7224800.1"/>
    <property type="molecule type" value="Genomic_DNA"/>
</dbReference>
<proteinExistence type="predicted"/>
<feature type="compositionally biased region" description="Polar residues" evidence="1">
    <location>
        <begin position="406"/>
        <end position="417"/>
    </location>
</feature>
<feature type="compositionally biased region" description="Basic and acidic residues" evidence="1">
    <location>
        <begin position="708"/>
        <end position="723"/>
    </location>
</feature>
<feature type="compositionally biased region" description="Polar residues" evidence="1">
    <location>
        <begin position="520"/>
        <end position="541"/>
    </location>
</feature>
<protein>
    <submittedName>
        <fullName evidence="3">Uncharacterized protein</fullName>
    </submittedName>
</protein>
<name>A0A7R8ZIA0_9CRUS</name>
<feature type="chain" id="PRO_5043960966" evidence="2">
    <location>
        <begin position="17"/>
        <end position="768"/>
    </location>
</feature>
<keyword evidence="2" id="KW-0732">Signal</keyword>